<proteinExistence type="predicted"/>
<sequence>MEKRCLVLDFDSGSGVVRCFNRENHKLIRLKIGNGESASPGQFIIYNAGESNEQNGILRVLNPRIVDAENGDCVKVGENGKLKISSWIAFSSNENHLTFDRQFGYADWYGFVDCSEVPTDPSCSAFKTEITVNDSECKDNKIFKVVHLKVKIDPRYYREEYDLLMKKMEEEEDKLLEKTRQLSPERPSRSVDAQRAQNKIPSMHNKKSRSRSRSSKIRANMHDSGPPINISEGLSLMNISGPVPPTQSLFETSSSATNSSHSPIPPPLSSFPPAPQFVVHGLVIQKEADNCFIVWLFDTKQIAYLPISTQGYVIVGTCYEFSVISKNDGSACEITKVGKRLEMKPSFEIHQKMDKIVVGIHVDLCCPNTRCQLWSFYMGIPFFNSPDVGIVTMADYLDTPIGLHVQWQETLRLYLGDPRAKNMQCICQLVKQKLPQKLHNSFISDDFVSSSRYIWQIVEVCSSEQHHQIREAQLKRENLGSNGGELEEEDEIARQKRNNRPSVRFE</sequence>
<dbReference type="eggNOG" id="ENOG502RT7B">
    <property type="taxonomic scope" value="Eukaryota"/>
</dbReference>
<dbReference type="AlphaFoldDB" id="E3NFJ6"/>
<feature type="region of interest" description="Disordered" evidence="1">
    <location>
        <begin position="175"/>
        <end position="227"/>
    </location>
</feature>
<feature type="domain" description="RSD-2 N-terminal" evidence="2">
    <location>
        <begin position="90"/>
        <end position="170"/>
    </location>
</feature>
<evidence type="ECO:0000259" key="2">
    <source>
        <dbReference type="Pfam" id="PF07547"/>
    </source>
</evidence>
<dbReference type="OrthoDB" id="5817259at2759"/>
<dbReference type="STRING" id="31234.E3NFJ6"/>
<dbReference type="Pfam" id="PF07547">
    <property type="entry name" value="RSD-2"/>
    <property type="match status" value="1"/>
</dbReference>
<dbReference type="HOGENOM" id="CLU_518009_0_0_1"/>
<organism evidence="4">
    <name type="scientific">Caenorhabditis remanei</name>
    <name type="common">Caenorhabditis vulgaris</name>
    <dbReference type="NCBI Taxonomy" id="31234"/>
    <lineage>
        <taxon>Eukaryota</taxon>
        <taxon>Metazoa</taxon>
        <taxon>Ecdysozoa</taxon>
        <taxon>Nematoda</taxon>
        <taxon>Chromadorea</taxon>
        <taxon>Rhabditida</taxon>
        <taxon>Rhabditina</taxon>
        <taxon>Rhabditomorpha</taxon>
        <taxon>Rhabditoidea</taxon>
        <taxon>Rhabditidae</taxon>
        <taxon>Peloderinae</taxon>
        <taxon>Caenorhabditis</taxon>
    </lineage>
</organism>
<dbReference type="Proteomes" id="UP000008281">
    <property type="component" value="Unassembled WGS sequence"/>
</dbReference>
<accession>E3NFJ6</accession>
<keyword evidence="4" id="KW-1185">Reference proteome</keyword>
<feature type="compositionally biased region" description="Low complexity" evidence="1">
    <location>
        <begin position="248"/>
        <end position="262"/>
    </location>
</feature>
<evidence type="ECO:0000256" key="1">
    <source>
        <dbReference type="SAM" id="MobiDB-lite"/>
    </source>
</evidence>
<evidence type="ECO:0000313" key="4">
    <source>
        <dbReference type="Proteomes" id="UP000008281"/>
    </source>
</evidence>
<dbReference type="InParanoid" id="E3NFJ6"/>
<reference evidence="3" key="1">
    <citation type="submission" date="2007-07" db="EMBL/GenBank/DDBJ databases">
        <title>PCAP assembly of the Caenorhabditis remanei genome.</title>
        <authorList>
            <consortium name="The Caenorhabditis remanei Sequencing Consortium"/>
            <person name="Wilson R.K."/>
        </authorList>
    </citation>
    <scope>NUCLEOTIDE SEQUENCE [LARGE SCALE GENOMIC DNA]</scope>
    <source>
        <strain evidence="3">PB4641</strain>
    </source>
</reference>
<feature type="region of interest" description="Disordered" evidence="1">
    <location>
        <begin position="246"/>
        <end position="268"/>
    </location>
</feature>
<feature type="region of interest" description="Disordered" evidence="1">
    <location>
        <begin position="475"/>
        <end position="506"/>
    </location>
</feature>
<gene>
    <name evidence="3" type="ORF">CRE_22668</name>
</gene>
<protein>
    <recommendedName>
        <fullName evidence="2">RSD-2 N-terminal domain-containing protein</fullName>
    </recommendedName>
</protein>
<feature type="compositionally biased region" description="Basic residues" evidence="1">
    <location>
        <begin position="204"/>
        <end position="216"/>
    </location>
</feature>
<dbReference type="InterPro" id="IPR011508">
    <property type="entry name" value="RSD-2_N"/>
</dbReference>
<name>E3NFJ6_CAERE</name>
<evidence type="ECO:0000313" key="3">
    <source>
        <dbReference type="EMBL" id="EFO96118.1"/>
    </source>
</evidence>
<dbReference type="EMBL" id="DS268638">
    <property type="protein sequence ID" value="EFO96118.1"/>
    <property type="molecule type" value="Genomic_DNA"/>
</dbReference>